<dbReference type="PANTHER" id="PTHR45644">
    <property type="entry name" value="AAA ATPASE, PUTATIVE (AFU_ORTHOLOGUE AFUA_2G12920)-RELATED-RELATED"/>
    <property type="match status" value="1"/>
</dbReference>
<feature type="chain" id="PRO_5020263038" evidence="7">
    <location>
        <begin position="26"/>
        <end position="370"/>
    </location>
</feature>
<dbReference type="InterPro" id="IPR027417">
    <property type="entry name" value="P-loop_NTPase"/>
</dbReference>
<gene>
    <name evidence="9" type="ORF">BJ684DRAFT_22321</name>
</gene>
<evidence type="ECO:0000256" key="1">
    <source>
        <dbReference type="ARBA" id="ARBA00004572"/>
    </source>
</evidence>
<keyword evidence="9" id="KW-0378">Hydrolase</keyword>
<keyword evidence="5" id="KW-0496">Mitochondrion</keyword>
<keyword evidence="2 6" id="KW-0547">Nucleotide-binding</keyword>
<dbReference type="FunFam" id="3.40.50.300:FF:000538">
    <property type="entry name" value="ATPase family AAA domain-containing protein 1"/>
    <property type="match status" value="1"/>
</dbReference>
<dbReference type="PANTHER" id="PTHR45644:SF3">
    <property type="entry name" value="FI08533P-RELATED"/>
    <property type="match status" value="1"/>
</dbReference>
<comment type="subcellular location">
    <subcellularLocation>
        <location evidence="1">Mitochondrion outer membrane</location>
        <topology evidence="1">Single-pass membrane protein</topology>
    </subcellularLocation>
</comment>
<dbReference type="Pfam" id="PF00004">
    <property type="entry name" value="AAA"/>
    <property type="match status" value="1"/>
</dbReference>
<dbReference type="GO" id="GO:0140567">
    <property type="term" value="F:membrane protein dislocase activity"/>
    <property type="evidence" value="ECO:0007669"/>
    <property type="project" value="UniProtKB-ARBA"/>
</dbReference>
<dbReference type="GO" id="GO:0005741">
    <property type="term" value="C:mitochondrial outer membrane"/>
    <property type="evidence" value="ECO:0007669"/>
    <property type="project" value="UniProtKB-SubCell"/>
</dbReference>
<evidence type="ECO:0000256" key="2">
    <source>
        <dbReference type="ARBA" id="ARBA00022741"/>
    </source>
</evidence>
<evidence type="ECO:0000259" key="8">
    <source>
        <dbReference type="SMART" id="SM00382"/>
    </source>
</evidence>
<dbReference type="InterPro" id="IPR003960">
    <property type="entry name" value="ATPase_AAA_CS"/>
</dbReference>
<keyword evidence="4 6" id="KW-0067">ATP-binding</keyword>
<dbReference type="InterPro" id="IPR051701">
    <property type="entry name" value="Mito_OM_Translocase_MSP1"/>
</dbReference>
<dbReference type="OrthoDB" id="10254455at2759"/>
<dbReference type="PROSITE" id="PS00674">
    <property type="entry name" value="AAA"/>
    <property type="match status" value="1"/>
</dbReference>
<feature type="signal peptide" evidence="7">
    <location>
        <begin position="1"/>
        <end position="25"/>
    </location>
</feature>
<evidence type="ECO:0000256" key="4">
    <source>
        <dbReference type="ARBA" id="ARBA00022840"/>
    </source>
</evidence>
<evidence type="ECO:0000256" key="7">
    <source>
        <dbReference type="SAM" id="SignalP"/>
    </source>
</evidence>
<reference evidence="10" key="1">
    <citation type="journal article" date="2018" name="Nat. Microbiol.">
        <title>Leveraging single-cell genomics to expand the fungal tree of life.</title>
        <authorList>
            <person name="Ahrendt S.R."/>
            <person name="Quandt C.A."/>
            <person name="Ciobanu D."/>
            <person name="Clum A."/>
            <person name="Salamov A."/>
            <person name="Andreopoulos B."/>
            <person name="Cheng J.F."/>
            <person name="Woyke T."/>
            <person name="Pelin A."/>
            <person name="Henrissat B."/>
            <person name="Reynolds N.K."/>
            <person name="Benny G.L."/>
            <person name="Smith M.E."/>
            <person name="James T.Y."/>
            <person name="Grigoriev I.V."/>
        </authorList>
    </citation>
    <scope>NUCLEOTIDE SEQUENCE [LARGE SCALE GENOMIC DNA]</scope>
</reference>
<dbReference type="Gene3D" id="3.40.50.300">
    <property type="entry name" value="P-loop containing nucleotide triphosphate hydrolases"/>
    <property type="match status" value="1"/>
</dbReference>
<dbReference type="InterPro" id="IPR041569">
    <property type="entry name" value="AAA_lid_3"/>
</dbReference>
<evidence type="ECO:0000256" key="5">
    <source>
        <dbReference type="ARBA" id="ARBA00023128"/>
    </source>
</evidence>
<dbReference type="SMART" id="SM00382">
    <property type="entry name" value="AAA"/>
    <property type="match status" value="1"/>
</dbReference>
<keyword evidence="10" id="KW-1185">Reference proteome</keyword>
<sequence length="370" mass="41522">MWNVQSLVLSTFLFALLSFVSYSSSPNPSPLFTWPFLSSGGPSPTYRLHTKTFLLVVSQVLFYKGLKYLMAKMNPDIAKRQENQKRSKEILGRIGVKDLKLDQYEDVIAAEVVHPDEIDVDFNDVGGLDSIIQDLQESIILPLTHPELFTSATGLLGTPKGILLYGAPGCGKTMISKALAKESGATFINLRLSTLTNKWFGESNKLIMALFGLARKLQPSIIFIDEIDSFLRERRSTDHEAMGMMKAEFMTLWDGLVSGKDSRIIILGATNRPSDIDQAILRRMPKRFQISPPSPEQRESILRIILRDASLHPDLTISRLVSITEGFSGSDLKEMCRHAVMIPRREYIHSIETTVGESGRGYGWGYRTYE</sequence>
<evidence type="ECO:0000313" key="10">
    <source>
        <dbReference type="Proteomes" id="UP000267251"/>
    </source>
</evidence>
<accession>A0A4P9Y8U9</accession>
<evidence type="ECO:0000313" key="9">
    <source>
        <dbReference type="EMBL" id="RKP15244.1"/>
    </source>
</evidence>
<comment type="similarity">
    <text evidence="6">Belongs to the AAA ATPase family.</text>
</comment>
<protein>
    <submittedName>
        <fullName evidence="9">P-loop containing nucleoside triphosphate hydrolase protein</fullName>
    </submittedName>
</protein>
<evidence type="ECO:0000256" key="3">
    <source>
        <dbReference type="ARBA" id="ARBA00022787"/>
    </source>
</evidence>
<keyword evidence="7" id="KW-0732">Signal</keyword>
<dbReference type="EMBL" id="KZ987746">
    <property type="protein sequence ID" value="RKP15244.1"/>
    <property type="molecule type" value="Genomic_DNA"/>
</dbReference>
<dbReference type="Gene3D" id="1.10.8.60">
    <property type="match status" value="1"/>
</dbReference>
<dbReference type="InterPro" id="IPR003593">
    <property type="entry name" value="AAA+_ATPase"/>
</dbReference>
<dbReference type="GO" id="GO:0140570">
    <property type="term" value="P:extraction of mislocalized protein from mitochondrial outer membrane"/>
    <property type="evidence" value="ECO:0007669"/>
    <property type="project" value="TreeGrafter"/>
</dbReference>
<proteinExistence type="inferred from homology"/>
<evidence type="ECO:0000256" key="6">
    <source>
        <dbReference type="RuleBase" id="RU003651"/>
    </source>
</evidence>
<organism evidence="9 10">
    <name type="scientific">Piptocephalis cylindrospora</name>
    <dbReference type="NCBI Taxonomy" id="1907219"/>
    <lineage>
        <taxon>Eukaryota</taxon>
        <taxon>Fungi</taxon>
        <taxon>Fungi incertae sedis</taxon>
        <taxon>Zoopagomycota</taxon>
        <taxon>Zoopagomycotina</taxon>
        <taxon>Zoopagomycetes</taxon>
        <taxon>Zoopagales</taxon>
        <taxon>Piptocephalidaceae</taxon>
        <taxon>Piptocephalis</taxon>
    </lineage>
</organism>
<keyword evidence="3" id="KW-1000">Mitochondrion outer membrane</keyword>
<dbReference type="GO" id="GO:0016887">
    <property type="term" value="F:ATP hydrolysis activity"/>
    <property type="evidence" value="ECO:0007669"/>
    <property type="project" value="InterPro"/>
</dbReference>
<name>A0A4P9Y8U9_9FUNG</name>
<feature type="domain" description="AAA+ ATPase" evidence="8">
    <location>
        <begin position="158"/>
        <end position="294"/>
    </location>
</feature>
<dbReference type="SUPFAM" id="SSF52540">
    <property type="entry name" value="P-loop containing nucleoside triphosphate hydrolases"/>
    <property type="match status" value="1"/>
</dbReference>
<dbReference type="Pfam" id="PF17862">
    <property type="entry name" value="AAA_lid_3"/>
    <property type="match status" value="1"/>
</dbReference>
<keyword evidence="3" id="KW-0472">Membrane</keyword>
<dbReference type="AlphaFoldDB" id="A0A4P9Y8U9"/>
<dbReference type="GO" id="GO:0005524">
    <property type="term" value="F:ATP binding"/>
    <property type="evidence" value="ECO:0007669"/>
    <property type="project" value="UniProtKB-KW"/>
</dbReference>
<dbReference type="InterPro" id="IPR003959">
    <property type="entry name" value="ATPase_AAA_core"/>
</dbReference>
<dbReference type="Proteomes" id="UP000267251">
    <property type="component" value="Unassembled WGS sequence"/>
</dbReference>